<feature type="region of interest" description="Disordered" evidence="7">
    <location>
        <begin position="100"/>
        <end position="131"/>
    </location>
</feature>
<feature type="region of interest" description="Disordered" evidence="7">
    <location>
        <begin position="342"/>
        <end position="433"/>
    </location>
</feature>
<feature type="compositionally biased region" description="Low complexity" evidence="7">
    <location>
        <begin position="112"/>
        <end position="125"/>
    </location>
</feature>
<feature type="region of interest" description="Disordered" evidence="7">
    <location>
        <begin position="451"/>
        <end position="506"/>
    </location>
</feature>
<feature type="region of interest" description="Disordered" evidence="7">
    <location>
        <begin position="305"/>
        <end position="327"/>
    </location>
</feature>
<protein>
    <submittedName>
        <fullName evidence="9">Nucleolar complex protein 14</fullName>
    </submittedName>
</protein>
<keyword evidence="4" id="KW-0698">rRNA processing</keyword>
<dbReference type="PROSITE" id="PS50174">
    <property type="entry name" value="G_PATCH"/>
    <property type="match status" value="1"/>
</dbReference>
<feature type="region of interest" description="Disordered" evidence="7">
    <location>
        <begin position="44"/>
        <end position="76"/>
    </location>
</feature>
<comment type="caution">
    <text evidence="9">The sequence shown here is derived from an EMBL/GenBank/DDBJ whole genome shotgun (WGS) entry which is preliminary data.</text>
</comment>
<feature type="region of interest" description="Disordered" evidence="7">
    <location>
        <begin position="992"/>
        <end position="1057"/>
    </location>
</feature>
<feature type="compositionally biased region" description="Acidic residues" evidence="7">
    <location>
        <begin position="405"/>
        <end position="414"/>
    </location>
</feature>
<feature type="compositionally biased region" description="Polar residues" evidence="7">
    <location>
        <begin position="305"/>
        <end position="319"/>
    </location>
</feature>
<dbReference type="Pfam" id="PF04147">
    <property type="entry name" value="Nop14"/>
    <property type="match status" value="1"/>
</dbReference>
<evidence type="ECO:0000256" key="5">
    <source>
        <dbReference type="ARBA" id="ARBA00023242"/>
    </source>
</evidence>
<feature type="region of interest" description="Disordered" evidence="7">
    <location>
        <begin position="1"/>
        <end position="25"/>
    </location>
</feature>
<evidence type="ECO:0000256" key="3">
    <source>
        <dbReference type="ARBA" id="ARBA00022517"/>
    </source>
</evidence>
<evidence type="ECO:0000313" key="10">
    <source>
        <dbReference type="Proteomes" id="UP000236621"/>
    </source>
</evidence>
<evidence type="ECO:0000256" key="6">
    <source>
        <dbReference type="ARBA" id="ARBA00024695"/>
    </source>
</evidence>
<dbReference type="SMART" id="SM00443">
    <property type="entry name" value="G_patch"/>
    <property type="match status" value="1"/>
</dbReference>
<feature type="region of interest" description="Disordered" evidence="7">
    <location>
        <begin position="239"/>
        <end position="286"/>
    </location>
</feature>
<dbReference type="InterPro" id="IPR000467">
    <property type="entry name" value="G_patch_dom"/>
</dbReference>
<dbReference type="Proteomes" id="UP000236621">
    <property type="component" value="Unassembled WGS sequence"/>
</dbReference>
<evidence type="ECO:0000256" key="4">
    <source>
        <dbReference type="ARBA" id="ARBA00022552"/>
    </source>
</evidence>
<evidence type="ECO:0000259" key="8">
    <source>
        <dbReference type="PROSITE" id="PS50174"/>
    </source>
</evidence>
<comment type="subcellular location">
    <subcellularLocation>
        <location evidence="1">Nucleus</location>
        <location evidence="1">Nucleolus</location>
    </subcellularLocation>
</comment>
<dbReference type="GO" id="GO:0032040">
    <property type="term" value="C:small-subunit processome"/>
    <property type="evidence" value="ECO:0007669"/>
    <property type="project" value="InterPro"/>
</dbReference>
<feature type="compositionally biased region" description="Basic and acidic residues" evidence="7">
    <location>
        <begin position="342"/>
        <end position="381"/>
    </location>
</feature>
<organism evidence="9 10">
    <name type="scientific">Tolypocladium capitatum</name>
    <dbReference type="NCBI Taxonomy" id="45235"/>
    <lineage>
        <taxon>Eukaryota</taxon>
        <taxon>Fungi</taxon>
        <taxon>Dikarya</taxon>
        <taxon>Ascomycota</taxon>
        <taxon>Pezizomycotina</taxon>
        <taxon>Sordariomycetes</taxon>
        <taxon>Hypocreomycetidae</taxon>
        <taxon>Hypocreales</taxon>
        <taxon>Ophiocordycipitaceae</taxon>
        <taxon>Tolypocladium</taxon>
    </lineage>
</organism>
<dbReference type="GO" id="GO:0003676">
    <property type="term" value="F:nucleic acid binding"/>
    <property type="evidence" value="ECO:0007669"/>
    <property type="project" value="InterPro"/>
</dbReference>
<dbReference type="PANTHER" id="PTHR23183:SF0">
    <property type="entry name" value="NUCLEOLAR PROTEIN 14"/>
    <property type="match status" value="1"/>
</dbReference>
<evidence type="ECO:0000256" key="7">
    <source>
        <dbReference type="SAM" id="MobiDB-lite"/>
    </source>
</evidence>
<feature type="region of interest" description="Disordered" evidence="7">
    <location>
        <begin position="1173"/>
        <end position="1196"/>
    </location>
</feature>
<accession>A0A2K3QLM5</accession>
<keyword evidence="5" id="KW-0539">Nucleus</keyword>
<gene>
    <name evidence="9" type="ORF">TCAP_01646</name>
</gene>
<dbReference type="GO" id="GO:0030490">
    <property type="term" value="P:maturation of SSU-rRNA"/>
    <property type="evidence" value="ECO:0007669"/>
    <property type="project" value="TreeGrafter"/>
</dbReference>
<dbReference type="InterPro" id="IPR007276">
    <property type="entry name" value="Nop14"/>
</dbReference>
<dbReference type="Pfam" id="PF13821">
    <property type="entry name" value="DUF4187"/>
    <property type="match status" value="1"/>
</dbReference>
<feature type="compositionally biased region" description="Acidic residues" evidence="7">
    <location>
        <begin position="451"/>
        <end position="475"/>
    </location>
</feature>
<name>A0A2K3QLM5_9HYPO</name>
<dbReference type="EMBL" id="NRSZ01000262">
    <property type="protein sequence ID" value="PNY28420.1"/>
    <property type="molecule type" value="Genomic_DNA"/>
</dbReference>
<feature type="compositionally biased region" description="Basic and acidic residues" evidence="7">
    <location>
        <begin position="253"/>
        <end position="282"/>
    </location>
</feature>
<dbReference type="InterPro" id="IPR025239">
    <property type="entry name" value="DUF4187"/>
</dbReference>
<dbReference type="GO" id="GO:0030692">
    <property type="term" value="C:Noc4p-Nop14p complex"/>
    <property type="evidence" value="ECO:0007669"/>
    <property type="project" value="TreeGrafter"/>
</dbReference>
<feature type="domain" description="G-patch" evidence="8">
    <location>
        <begin position="1074"/>
        <end position="1124"/>
    </location>
</feature>
<dbReference type="PANTHER" id="PTHR23183">
    <property type="entry name" value="NOP14"/>
    <property type="match status" value="1"/>
</dbReference>
<evidence type="ECO:0000256" key="1">
    <source>
        <dbReference type="ARBA" id="ARBA00004604"/>
    </source>
</evidence>
<reference evidence="9 10" key="1">
    <citation type="submission" date="2017-08" db="EMBL/GenBank/DDBJ databases">
        <title>Harnessing the power of phylogenomics to disentangle the directionality and signatures of interkingdom host jumping in the parasitic fungal genus Tolypocladium.</title>
        <authorList>
            <person name="Quandt C.A."/>
            <person name="Patterson W."/>
            <person name="Spatafora J.W."/>
        </authorList>
    </citation>
    <scope>NUCLEOTIDE SEQUENCE [LARGE SCALE GENOMIC DNA]</scope>
    <source>
        <strain evidence="9 10">CBS 113982</strain>
    </source>
</reference>
<proteinExistence type="inferred from homology"/>
<feature type="non-terminal residue" evidence="9">
    <location>
        <position position="1"/>
    </location>
</feature>
<dbReference type="SMART" id="SM01173">
    <property type="entry name" value="DUF4187"/>
    <property type="match status" value="1"/>
</dbReference>
<evidence type="ECO:0000313" key="9">
    <source>
        <dbReference type="EMBL" id="PNY28420.1"/>
    </source>
</evidence>
<dbReference type="STRING" id="45235.A0A2K3QLM5"/>
<evidence type="ECO:0000256" key="2">
    <source>
        <dbReference type="ARBA" id="ARBA00007466"/>
    </source>
</evidence>
<feature type="region of interest" description="Disordered" evidence="7">
    <location>
        <begin position="172"/>
        <end position="210"/>
    </location>
</feature>
<comment type="similarity">
    <text evidence="2">Belongs to the NOP14 family.</text>
</comment>
<dbReference type="OrthoDB" id="441771at2759"/>
<dbReference type="Pfam" id="PF01585">
    <property type="entry name" value="G-patch"/>
    <property type="match status" value="1"/>
</dbReference>
<comment type="function">
    <text evidence="6">Involved in nucleolar processing of pre-18S ribosomal RNA. Has a role in the nuclear export of 40S pre-ribosomal subunit to the cytoplasm.</text>
</comment>
<keyword evidence="10" id="KW-1185">Reference proteome</keyword>
<sequence length="1317" mass="148784">SYESLQLVLDQHQPRQESVGTSRLGATTITAMAGSQLKRLKASLREQGIAGPQQSKKQKRKAAQDSPTRKDKRLQRGVVLEAIREQFNPFDLKHAKGPKFEVTSNRPKTGDAARGIRGRPGQARAAGEERRRETLLVDMQHRNKVGGIIDRRFGENDPTMAPEDKMLERFAREKQRSHKRSSMFDLEEDEPLDSGLTHMGKSLTFDDEGQIDDFQEDDLEIDYDSDGSVRERQRLKRIRAITAEENDEEEGGQPERKKTKKEVMEEVIAKSKMHKYERQAAKDDDDELRAELDKELRDIQFLLSSSAKNAKSQGNQEALASTIAGTDRDAFDKDYDLEVKRLAQDKRAQPADRTKTEDEKAEAESRRLKELEDKRQRRMMGEEVSDSDGDEEDKKKDANGLDGVEVLEDEDDFGLGDGIRARPTATELGFDDEDDFIIDDDLVASGSDLDLVDSDEESDNDDAAQGENDEDEEDDFTKGLLNEEEARNPMFKAESSAKASALQRPDEQGLPYTFPCPQSCEEFVSVAGTYPSKNLPTIVQRIRALYHPKLDSKNKERLANFAVALVDFVSSPWDEKTSPPFSVLESIVRHIHSLAKMFPVEIAKCFRNHLEEIGHVRPLALEPSDLILLTAAGTIFPTSDHFHQVVTPAMLTIGRHLGQRVPQTLSDYAVGTYLSILALQYQQLAKRYVPEVVNFCLNTLCALSPVAPTRQLGNFPQHEPPAGSRAERTQAITPRKLGFADCVPADLEEKKAASVKVAVVCTSIQVIDAAADLWTGKSSFLETFGQVVDVLKHVRGQACRKNLPAQVCESIEKLEAKLGRMLRLAQISRRPLELHHHRPLAIKTYIPKFEETFDPDKHYDPDRERAELAKLKAEHKKERKGAMRELRKDANFMAREKLRIKKAKDEAYEKKYKRLVTEIQSEEGRESNAYERERNARKRARDKASLTVMAAASGAVLVFVVHNRGKATTAISRFRSTFIVRRPEAKAEALACPMATPKDNGASAPGDDEDDDYMNMTFEEPALKTESSIQRTQRLKRESQSRGVIKSKAQRAEEEAAAREKALSTSLLDDPRAKKSKGLAMMAKMGFSGGGLGKKTEEGNSAGRAEPIKVSIKENRGGIGLDSEKKRRLEEAVEARDIKVAKVDPEEYRERVRKEREDARLEGQFRAAQRVAERLDEDRACGTASDGQSKPESSRPLKSISVLYRGLVRQREERERDRRMRHDLEQSLSRLPTYDDDGEDDDYKKALCKKQTVYVTAEDLDEEDEELDEFSASSAGERLHKVVEYLRREHRYCFWCKMEYPDEDMDGCPGLTEEDHD</sequence>
<keyword evidence="3" id="KW-0690">Ribosome biogenesis</keyword>
<feature type="compositionally biased region" description="Polar residues" evidence="7">
    <location>
        <begin position="16"/>
        <end position="25"/>
    </location>
</feature>